<evidence type="ECO:0000313" key="4">
    <source>
        <dbReference type="EMBL" id="GHF53119.1"/>
    </source>
</evidence>
<dbReference type="AlphaFoldDB" id="A0A8J3M8A9"/>
<dbReference type="PANTHER" id="PTHR21660">
    <property type="entry name" value="THIOESTERASE SUPERFAMILY MEMBER-RELATED"/>
    <property type="match status" value="1"/>
</dbReference>
<evidence type="ECO:0000256" key="2">
    <source>
        <dbReference type="ARBA" id="ARBA00022801"/>
    </source>
</evidence>
<dbReference type="InterPro" id="IPR039298">
    <property type="entry name" value="ACOT13"/>
</dbReference>
<organism evidence="4 5">
    <name type="scientific">Seohaeicola zhoushanensis</name>
    <dbReference type="NCBI Taxonomy" id="1569283"/>
    <lineage>
        <taxon>Bacteria</taxon>
        <taxon>Pseudomonadati</taxon>
        <taxon>Pseudomonadota</taxon>
        <taxon>Alphaproteobacteria</taxon>
        <taxon>Rhodobacterales</taxon>
        <taxon>Roseobacteraceae</taxon>
        <taxon>Seohaeicola</taxon>
    </lineage>
</organism>
<dbReference type="EMBL" id="BNCJ01000006">
    <property type="protein sequence ID" value="GHF53119.1"/>
    <property type="molecule type" value="Genomic_DNA"/>
</dbReference>
<keyword evidence="2" id="KW-0378">Hydrolase</keyword>
<evidence type="ECO:0000313" key="5">
    <source>
        <dbReference type="Proteomes" id="UP000626220"/>
    </source>
</evidence>
<dbReference type="GO" id="GO:0047617">
    <property type="term" value="F:fatty acyl-CoA hydrolase activity"/>
    <property type="evidence" value="ECO:0007669"/>
    <property type="project" value="InterPro"/>
</dbReference>
<dbReference type="PANTHER" id="PTHR21660:SF1">
    <property type="entry name" value="ACYL-COENZYME A THIOESTERASE 13"/>
    <property type="match status" value="1"/>
</dbReference>
<comment type="similarity">
    <text evidence="1">Belongs to the thioesterase PaaI family.</text>
</comment>
<gene>
    <name evidence="4" type="ORF">GCM10017056_25860</name>
</gene>
<evidence type="ECO:0000259" key="3">
    <source>
        <dbReference type="Pfam" id="PF03061"/>
    </source>
</evidence>
<feature type="domain" description="Thioesterase" evidence="3">
    <location>
        <begin position="48"/>
        <end position="119"/>
    </location>
</feature>
<dbReference type="CDD" id="cd03443">
    <property type="entry name" value="PaaI_thioesterase"/>
    <property type="match status" value="1"/>
</dbReference>
<proteinExistence type="inferred from homology"/>
<dbReference type="InterPro" id="IPR003736">
    <property type="entry name" value="PAAI_dom"/>
</dbReference>
<dbReference type="NCBIfam" id="TIGR00369">
    <property type="entry name" value="unchar_dom_1"/>
    <property type="match status" value="1"/>
</dbReference>
<dbReference type="Pfam" id="PF03061">
    <property type="entry name" value="4HBT"/>
    <property type="match status" value="1"/>
</dbReference>
<keyword evidence="5" id="KW-1185">Reference proteome</keyword>
<protein>
    <submittedName>
        <fullName evidence="4">Thioesterase</fullName>
    </submittedName>
</protein>
<dbReference type="Proteomes" id="UP000626220">
    <property type="component" value="Unassembled WGS sequence"/>
</dbReference>
<evidence type="ECO:0000256" key="1">
    <source>
        <dbReference type="ARBA" id="ARBA00008324"/>
    </source>
</evidence>
<dbReference type="Gene3D" id="3.10.129.10">
    <property type="entry name" value="Hotdog Thioesterase"/>
    <property type="match status" value="1"/>
</dbReference>
<sequence length="138" mass="14656">MNQNESRIRDSFARQTMMTTAGAELVSVEEGRVTIAAPVSDGFRQQAGYSHAGLIFALGDTAAGYAALTVMPADVDVLTVEMKINLMSPGMGRLVAEGRVLKPGRRLVIVAADVWAEAEGKRRHVAALQGTMIPVEGS</sequence>
<dbReference type="SUPFAM" id="SSF54637">
    <property type="entry name" value="Thioesterase/thiol ester dehydrase-isomerase"/>
    <property type="match status" value="1"/>
</dbReference>
<name>A0A8J3M8A9_9RHOB</name>
<accession>A0A8J3M8A9</accession>
<comment type="caution">
    <text evidence="4">The sequence shown here is derived from an EMBL/GenBank/DDBJ whole genome shotgun (WGS) entry which is preliminary data.</text>
</comment>
<reference evidence="4" key="1">
    <citation type="journal article" date="2014" name="Int. J. Syst. Evol. Microbiol.">
        <title>Complete genome sequence of Corynebacterium casei LMG S-19264T (=DSM 44701T), isolated from a smear-ripened cheese.</title>
        <authorList>
            <consortium name="US DOE Joint Genome Institute (JGI-PGF)"/>
            <person name="Walter F."/>
            <person name="Albersmeier A."/>
            <person name="Kalinowski J."/>
            <person name="Ruckert C."/>
        </authorList>
    </citation>
    <scope>NUCLEOTIDE SEQUENCE</scope>
    <source>
        <strain evidence="4">KCTC 42650</strain>
    </source>
</reference>
<reference evidence="4" key="2">
    <citation type="submission" date="2020-09" db="EMBL/GenBank/DDBJ databases">
        <authorList>
            <person name="Sun Q."/>
            <person name="Kim S."/>
        </authorList>
    </citation>
    <scope>NUCLEOTIDE SEQUENCE</scope>
    <source>
        <strain evidence="4">KCTC 42650</strain>
    </source>
</reference>
<dbReference type="InterPro" id="IPR006683">
    <property type="entry name" value="Thioestr_dom"/>
</dbReference>
<dbReference type="RefSeq" id="WP_229864088.1">
    <property type="nucleotide sequence ID" value="NZ_BNCJ01000006.1"/>
</dbReference>
<dbReference type="InterPro" id="IPR029069">
    <property type="entry name" value="HotDog_dom_sf"/>
</dbReference>